<dbReference type="Proteomes" id="UP000050761">
    <property type="component" value="Unassembled WGS sequence"/>
</dbReference>
<dbReference type="WBParaSite" id="HPBE_0000686601-mRNA-1">
    <property type="protein sequence ID" value="HPBE_0000686601-mRNA-1"/>
    <property type="gene ID" value="HPBE_0000686601"/>
</dbReference>
<reference evidence="2 3" key="1">
    <citation type="submission" date="2018-11" db="EMBL/GenBank/DDBJ databases">
        <authorList>
            <consortium name="Pathogen Informatics"/>
        </authorList>
    </citation>
    <scope>NUCLEOTIDE SEQUENCE [LARGE SCALE GENOMIC DNA]</scope>
</reference>
<feature type="compositionally biased region" description="Polar residues" evidence="1">
    <location>
        <begin position="31"/>
        <end position="46"/>
    </location>
</feature>
<reference evidence="4" key="2">
    <citation type="submission" date="2019-09" db="UniProtKB">
        <authorList>
            <consortium name="WormBaseParasite"/>
        </authorList>
    </citation>
    <scope>IDENTIFICATION</scope>
</reference>
<dbReference type="AlphaFoldDB" id="A0A183FIV5"/>
<feature type="region of interest" description="Disordered" evidence="1">
    <location>
        <begin position="17"/>
        <end position="98"/>
    </location>
</feature>
<sequence length="98" mass="11272">MRTYPARLGRPCLVRTGEEEVEEEGGVLATSRHQMNRTVTLEQTALQKKHRKSSRRTEHTRDTGENENGTWKETEAKDSQDEPREVYAHAHKACLRLG</sequence>
<keyword evidence="3" id="KW-1185">Reference proteome</keyword>
<name>A0A183FIV5_HELPZ</name>
<proteinExistence type="predicted"/>
<feature type="compositionally biased region" description="Basic residues" evidence="1">
    <location>
        <begin position="89"/>
        <end position="98"/>
    </location>
</feature>
<evidence type="ECO:0000313" key="3">
    <source>
        <dbReference type="Proteomes" id="UP000050761"/>
    </source>
</evidence>
<protein>
    <submittedName>
        <fullName evidence="2 4">Uncharacterized protein</fullName>
    </submittedName>
</protein>
<dbReference type="EMBL" id="UZAH01025758">
    <property type="protein sequence ID" value="VDO70026.1"/>
    <property type="molecule type" value="Genomic_DNA"/>
</dbReference>
<organism evidence="3 4">
    <name type="scientific">Heligmosomoides polygyrus</name>
    <name type="common">Parasitic roundworm</name>
    <dbReference type="NCBI Taxonomy" id="6339"/>
    <lineage>
        <taxon>Eukaryota</taxon>
        <taxon>Metazoa</taxon>
        <taxon>Ecdysozoa</taxon>
        <taxon>Nematoda</taxon>
        <taxon>Chromadorea</taxon>
        <taxon>Rhabditida</taxon>
        <taxon>Rhabditina</taxon>
        <taxon>Rhabditomorpha</taxon>
        <taxon>Strongyloidea</taxon>
        <taxon>Heligmosomidae</taxon>
        <taxon>Heligmosomoides</taxon>
    </lineage>
</organism>
<feature type="compositionally biased region" description="Basic and acidic residues" evidence="1">
    <location>
        <begin position="55"/>
        <end position="88"/>
    </location>
</feature>
<evidence type="ECO:0000313" key="4">
    <source>
        <dbReference type="WBParaSite" id="HPBE_0000686601-mRNA-1"/>
    </source>
</evidence>
<accession>A0A3P7X9B4</accession>
<evidence type="ECO:0000313" key="2">
    <source>
        <dbReference type="EMBL" id="VDO70026.1"/>
    </source>
</evidence>
<gene>
    <name evidence="2" type="ORF">HPBE_LOCUS6867</name>
</gene>
<accession>A0A183FIV5</accession>
<evidence type="ECO:0000256" key="1">
    <source>
        <dbReference type="SAM" id="MobiDB-lite"/>
    </source>
</evidence>